<evidence type="ECO:0000259" key="4">
    <source>
        <dbReference type="PROSITE" id="PS52004"/>
    </source>
</evidence>
<dbReference type="PANTHER" id="PTHR11712">
    <property type="entry name" value="POLYKETIDE SYNTHASE-RELATED"/>
    <property type="match status" value="1"/>
</dbReference>
<dbReference type="PROSITE" id="PS52004">
    <property type="entry name" value="KS3_2"/>
    <property type="match status" value="1"/>
</dbReference>
<dbReference type="Pfam" id="PF00109">
    <property type="entry name" value="ketoacyl-synt"/>
    <property type="match status" value="1"/>
</dbReference>
<evidence type="ECO:0000313" key="6">
    <source>
        <dbReference type="Proteomes" id="UP000520767"/>
    </source>
</evidence>
<reference evidence="5 6" key="1">
    <citation type="submission" date="2020-08" db="EMBL/GenBank/DDBJ databases">
        <title>Genomic Encyclopedia of Type Strains, Phase III (KMG-III): the genomes of soil and plant-associated and newly described type strains.</title>
        <authorList>
            <person name="Whitman W."/>
        </authorList>
    </citation>
    <scope>NUCLEOTIDE SEQUENCE [LARGE SCALE GENOMIC DNA]</scope>
    <source>
        <strain evidence="5 6">CECT 8960</strain>
    </source>
</reference>
<dbReference type="Gene3D" id="3.40.47.10">
    <property type="match status" value="1"/>
</dbReference>
<dbReference type="InterPro" id="IPR000794">
    <property type="entry name" value="Beta-ketoacyl_synthase"/>
</dbReference>
<name>A0A7W7QEL1_9PSEU</name>
<dbReference type="GO" id="GO:0004315">
    <property type="term" value="F:3-oxoacyl-[acyl-carrier-protein] synthase activity"/>
    <property type="evidence" value="ECO:0007669"/>
    <property type="project" value="TreeGrafter"/>
</dbReference>
<feature type="domain" description="Ketosynthase family 3 (KS3)" evidence="4">
    <location>
        <begin position="1"/>
        <end position="360"/>
    </location>
</feature>
<comment type="caution">
    <text evidence="5">The sequence shown here is derived from an EMBL/GenBank/DDBJ whole genome shotgun (WGS) entry which is preliminary data.</text>
</comment>
<keyword evidence="6" id="KW-1185">Reference proteome</keyword>
<keyword evidence="2 3" id="KW-0808">Transferase</keyword>
<evidence type="ECO:0000313" key="5">
    <source>
        <dbReference type="EMBL" id="MBB4912200.1"/>
    </source>
</evidence>
<dbReference type="InterPro" id="IPR020841">
    <property type="entry name" value="PKS_Beta-ketoAc_synthase_dom"/>
</dbReference>
<gene>
    <name evidence="5" type="ORF">FHR82_008471</name>
</gene>
<dbReference type="InterPro" id="IPR014030">
    <property type="entry name" value="Ketoacyl_synth_N"/>
</dbReference>
<evidence type="ECO:0000256" key="3">
    <source>
        <dbReference type="RuleBase" id="RU003694"/>
    </source>
</evidence>
<evidence type="ECO:0000256" key="1">
    <source>
        <dbReference type="ARBA" id="ARBA00008467"/>
    </source>
</evidence>
<dbReference type="GO" id="GO:0006633">
    <property type="term" value="P:fatty acid biosynthetic process"/>
    <property type="evidence" value="ECO:0007669"/>
    <property type="project" value="TreeGrafter"/>
</dbReference>
<dbReference type="PANTHER" id="PTHR11712:SF336">
    <property type="entry name" value="3-OXOACYL-[ACYL-CARRIER-PROTEIN] SYNTHASE, MITOCHONDRIAL"/>
    <property type="match status" value="1"/>
</dbReference>
<dbReference type="Proteomes" id="UP000520767">
    <property type="component" value="Unassembled WGS sequence"/>
</dbReference>
<sequence length="361" mass="35538">MTAPRVAITGLAAVSALGRGVQAQLAGALAGTAAFGPVRRFDAGGRRVTDAATLTDAGTLADELAGAVAAACHGLSAAERATTPLLLGIHGHPDGGRDTTATTAGFARALATRAGLAGVARIYTCACVSGSTAVADAAAEIHKGRSGRVVVAAGYLVEPDQFALFDAGRALARDGAARPFSSGRNGLLLGDAVSAVVLEPAGAREVLAEVTGWGRAGDAHHVVRPDPAGAGMARAIEAALRRGGLGPDEVGYVNANASGADGDSAEAAALRRAFGAARPPVSSTKSVHGHGLEGSGLLELVITVLAAQAGKLPVNAGHLAPDPACDLDLVLDGPRKAASPHALTVNAAFGGANTALLVRAA</sequence>
<accession>A0A7W7QEL1</accession>
<dbReference type="RefSeq" id="WP_184816207.1">
    <property type="nucleotide sequence ID" value="NZ_JACHJQ010000012.1"/>
</dbReference>
<dbReference type="GO" id="GO:0005829">
    <property type="term" value="C:cytosol"/>
    <property type="evidence" value="ECO:0007669"/>
    <property type="project" value="TreeGrafter"/>
</dbReference>
<organism evidence="5 6">
    <name type="scientific">Actinophytocola algeriensis</name>
    <dbReference type="NCBI Taxonomy" id="1768010"/>
    <lineage>
        <taxon>Bacteria</taxon>
        <taxon>Bacillati</taxon>
        <taxon>Actinomycetota</taxon>
        <taxon>Actinomycetes</taxon>
        <taxon>Pseudonocardiales</taxon>
        <taxon>Pseudonocardiaceae</taxon>
    </lineage>
</organism>
<dbReference type="InterPro" id="IPR016039">
    <property type="entry name" value="Thiolase-like"/>
</dbReference>
<proteinExistence type="inferred from homology"/>
<dbReference type="SUPFAM" id="SSF53901">
    <property type="entry name" value="Thiolase-like"/>
    <property type="match status" value="2"/>
</dbReference>
<evidence type="ECO:0000256" key="2">
    <source>
        <dbReference type="ARBA" id="ARBA00022679"/>
    </source>
</evidence>
<dbReference type="InterPro" id="IPR014031">
    <property type="entry name" value="Ketoacyl_synth_C"/>
</dbReference>
<protein>
    <submittedName>
        <fullName evidence="5">3-oxoacyl-(Acyl-carrier-protein) synthase</fullName>
    </submittedName>
</protein>
<dbReference type="AlphaFoldDB" id="A0A7W7QEL1"/>
<dbReference type="Pfam" id="PF02801">
    <property type="entry name" value="Ketoacyl-synt_C"/>
    <property type="match status" value="1"/>
</dbReference>
<dbReference type="SMART" id="SM00825">
    <property type="entry name" value="PKS_KS"/>
    <property type="match status" value="1"/>
</dbReference>
<dbReference type="EMBL" id="JACHJQ010000012">
    <property type="protein sequence ID" value="MBB4912200.1"/>
    <property type="molecule type" value="Genomic_DNA"/>
</dbReference>
<comment type="similarity">
    <text evidence="1 3">Belongs to the thiolase-like superfamily. Beta-ketoacyl-ACP synthases family.</text>
</comment>